<proteinExistence type="predicted"/>
<feature type="signal peptide" evidence="2">
    <location>
        <begin position="1"/>
        <end position="20"/>
    </location>
</feature>
<reference evidence="3 4" key="1">
    <citation type="submission" date="2024-10" db="EMBL/GenBank/DDBJ databases">
        <title>Updated reference genomes for cyclostephanoid diatoms.</title>
        <authorList>
            <person name="Roberts W.R."/>
            <person name="Alverson A.J."/>
        </authorList>
    </citation>
    <scope>NUCLEOTIDE SEQUENCE [LARGE SCALE GENOMIC DNA]</scope>
    <source>
        <strain evidence="3 4">AJA276-08</strain>
    </source>
</reference>
<keyword evidence="4" id="KW-1185">Reference proteome</keyword>
<name>A0ABD3N6L4_9STRA</name>
<dbReference type="Proteomes" id="UP001530315">
    <property type="component" value="Unassembled WGS sequence"/>
</dbReference>
<organism evidence="3 4">
    <name type="scientific">Stephanodiscus triporus</name>
    <dbReference type="NCBI Taxonomy" id="2934178"/>
    <lineage>
        <taxon>Eukaryota</taxon>
        <taxon>Sar</taxon>
        <taxon>Stramenopiles</taxon>
        <taxon>Ochrophyta</taxon>
        <taxon>Bacillariophyta</taxon>
        <taxon>Coscinodiscophyceae</taxon>
        <taxon>Thalassiosirophycidae</taxon>
        <taxon>Stephanodiscales</taxon>
        <taxon>Stephanodiscaceae</taxon>
        <taxon>Stephanodiscus</taxon>
    </lineage>
</organism>
<feature type="chain" id="PRO_5044896147" evidence="2">
    <location>
        <begin position="21"/>
        <end position="306"/>
    </location>
</feature>
<evidence type="ECO:0000313" key="4">
    <source>
        <dbReference type="Proteomes" id="UP001530315"/>
    </source>
</evidence>
<accession>A0ABD3N6L4</accession>
<keyword evidence="1" id="KW-0175">Coiled coil</keyword>
<evidence type="ECO:0000256" key="1">
    <source>
        <dbReference type="SAM" id="Coils"/>
    </source>
</evidence>
<gene>
    <name evidence="3" type="ORF">ACHAW5_005937</name>
</gene>
<keyword evidence="2" id="KW-0732">Signal</keyword>
<dbReference type="EMBL" id="JALLAZ020001598">
    <property type="protein sequence ID" value="KAL3771685.1"/>
    <property type="molecule type" value="Genomic_DNA"/>
</dbReference>
<feature type="coiled-coil region" evidence="1">
    <location>
        <begin position="179"/>
        <end position="206"/>
    </location>
</feature>
<sequence length="306" mass="33828">MRVPSLFAVVAAAIATPCAGFLNLPFINQANPALIKYAEAQENALLKIHLDIGQVAVQEGTPVITGNRLGIDGIVVELHGNQDANYIHPSLPGANGPNPQLSTGAKTLELIKKGKFVDLTGTRYVSFEHGAWEMVWRRNAKAGAFICGFDVPEEVKRNGASIPKGRVYVTFPVWTEESLQDLRERMVKAEEKAVEAMDRLKDETRMMSETSNPLMKAMHFRNACKAHEDIDYSGYRSYKAMPLQRDMVTLQNGLHLCSLGTVWTKTDKLFGSDHVLLGSASVMTGDREDLIEKNVVTERVKPVAFE</sequence>
<evidence type="ECO:0000256" key="2">
    <source>
        <dbReference type="SAM" id="SignalP"/>
    </source>
</evidence>
<evidence type="ECO:0000313" key="3">
    <source>
        <dbReference type="EMBL" id="KAL3771685.1"/>
    </source>
</evidence>
<protein>
    <submittedName>
        <fullName evidence="3">Uncharacterized protein</fullName>
    </submittedName>
</protein>
<dbReference type="AlphaFoldDB" id="A0ABD3N6L4"/>
<comment type="caution">
    <text evidence="3">The sequence shown here is derived from an EMBL/GenBank/DDBJ whole genome shotgun (WGS) entry which is preliminary data.</text>
</comment>